<evidence type="ECO:0000256" key="9">
    <source>
        <dbReference type="RuleBase" id="RU363032"/>
    </source>
</evidence>
<feature type="transmembrane region" description="Helical" evidence="9">
    <location>
        <begin position="179"/>
        <end position="196"/>
    </location>
</feature>
<gene>
    <name evidence="11" type="ORF">DDU33_09565</name>
</gene>
<feature type="transmembrane region" description="Helical" evidence="9">
    <location>
        <begin position="110"/>
        <end position="134"/>
    </location>
</feature>
<organism evidence="11 12">
    <name type="scientific">Actinobacillus porcitonsillarum</name>
    <dbReference type="NCBI Taxonomy" id="189834"/>
    <lineage>
        <taxon>Bacteria</taxon>
        <taxon>Pseudomonadati</taxon>
        <taxon>Pseudomonadota</taxon>
        <taxon>Gammaproteobacteria</taxon>
        <taxon>Pasteurellales</taxon>
        <taxon>Pasteurellaceae</taxon>
        <taxon>Actinobacillus</taxon>
    </lineage>
</organism>
<evidence type="ECO:0000256" key="7">
    <source>
        <dbReference type="ARBA" id="ARBA00023136"/>
    </source>
</evidence>
<dbReference type="PROSITE" id="PS50928">
    <property type="entry name" value="ABC_TM1"/>
    <property type="match status" value="1"/>
</dbReference>
<evidence type="ECO:0000256" key="6">
    <source>
        <dbReference type="ARBA" id="ARBA00022989"/>
    </source>
</evidence>
<evidence type="ECO:0000259" key="10">
    <source>
        <dbReference type="PROSITE" id="PS50928"/>
    </source>
</evidence>
<dbReference type="Gene3D" id="1.10.3720.10">
    <property type="entry name" value="MetI-like"/>
    <property type="match status" value="1"/>
</dbReference>
<keyword evidence="7 9" id="KW-0472">Membrane</keyword>
<dbReference type="Proteomes" id="UP000244920">
    <property type="component" value="Chromosome"/>
</dbReference>
<keyword evidence="2 9" id="KW-0813">Transport</keyword>
<proteinExistence type="inferred from homology"/>
<evidence type="ECO:0000256" key="8">
    <source>
        <dbReference type="ARBA" id="ARBA00024202"/>
    </source>
</evidence>
<feature type="domain" description="ABC transmembrane type-1" evidence="10">
    <location>
        <begin position="74"/>
        <end position="302"/>
    </location>
</feature>
<dbReference type="EMBL" id="CP029206">
    <property type="protein sequence ID" value="AWI51715.1"/>
    <property type="molecule type" value="Genomic_DNA"/>
</dbReference>
<feature type="transmembrane region" description="Helical" evidence="9">
    <location>
        <begin position="249"/>
        <end position="272"/>
    </location>
</feature>
<keyword evidence="3" id="KW-1003">Cell membrane</keyword>
<dbReference type="GO" id="GO:0005886">
    <property type="term" value="C:plasma membrane"/>
    <property type="evidence" value="ECO:0007669"/>
    <property type="project" value="UniProtKB-SubCell"/>
</dbReference>
<keyword evidence="4" id="KW-0997">Cell inner membrane</keyword>
<evidence type="ECO:0000256" key="2">
    <source>
        <dbReference type="ARBA" id="ARBA00022448"/>
    </source>
</evidence>
<evidence type="ECO:0000313" key="11">
    <source>
        <dbReference type="EMBL" id="AWI51715.1"/>
    </source>
</evidence>
<feature type="transmembrane region" description="Helical" evidence="9">
    <location>
        <begin position="284"/>
        <end position="305"/>
    </location>
</feature>
<reference evidence="12" key="1">
    <citation type="submission" date="2018-05" db="EMBL/GenBank/DDBJ databases">
        <title>Complete genome sequence of Actinobacillus porcitonsillarum reference strain 9953L55 (CCUG 46996).</title>
        <authorList>
            <person name="Dona V."/>
            <person name="Perreten V."/>
        </authorList>
    </citation>
    <scope>NUCLEOTIDE SEQUENCE [LARGE SCALE GENOMIC DNA]</scope>
    <source>
        <strain evidence="12">9953L55</strain>
    </source>
</reference>
<dbReference type="Pfam" id="PF00528">
    <property type="entry name" value="BPD_transp_1"/>
    <property type="match status" value="1"/>
</dbReference>
<protein>
    <submittedName>
        <fullName evidence="11">Peptide ABC transporter permease</fullName>
    </submittedName>
</protein>
<name>A0A2U8FL45_9PAST</name>
<keyword evidence="12" id="KW-1185">Reference proteome</keyword>
<evidence type="ECO:0000313" key="12">
    <source>
        <dbReference type="Proteomes" id="UP000244920"/>
    </source>
</evidence>
<sequence length="320" mass="35422">MLLALCRKCFLTLITLSILSLISYSILLRDPLNSLGNDSIILGYFKYVEGLLHADLGISYSNGEPLTAQVLSVFPATITLCLSALLLSLLLGIPLGFFVAYIRKTTIGKLLTVAGSLSLAVPVFWLALLLLYYASINHWGIASVGELHPIYEIQPLTGFRILDIFSTDSPYKLKMIQSALHHLVLPTLVLGIPSTLEVMRFTQERAEYVLKQNYIKVAQTRGLSAFHIWRTHVLGNTVPALIPTIARHFTVIFAFGMLIENIFSWGGIGRWLVNALAIQNYNAISAGVVVIGSFVLFVDLLTSLIKTLLDPSQKKDWYAK</sequence>
<dbReference type="PANTHER" id="PTHR43163">
    <property type="entry name" value="DIPEPTIDE TRANSPORT SYSTEM PERMEASE PROTEIN DPPB-RELATED"/>
    <property type="match status" value="1"/>
</dbReference>
<evidence type="ECO:0000256" key="5">
    <source>
        <dbReference type="ARBA" id="ARBA00022692"/>
    </source>
</evidence>
<dbReference type="RefSeq" id="WP_108924878.1">
    <property type="nucleotide sequence ID" value="NZ_CP029206.1"/>
</dbReference>
<comment type="subcellular location">
    <subcellularLocation>
        <location evidence="1">Cell inner membrane</location>
        <topology evidence="1">Multi-pass membrane protein</topology>
    </subcellularLocation>
    <subcellularLocation>
        <location evidence="9">Cell membrane</location>
        <topology evidence="9">Multi-pass membrane protein</topology>
    </subcellularLocation>
</comment>
<dbReference type="AlphaFoldDB" id="A0A2U8FL45"/>
<keyword evidence="6 9" id="KW-1133">Transmembrane helix</keyword>
<dbReference type="SUPFAM" id="SSF161098">
    <property type="entry name" value="MetI-like"/>
    <property type="match status" value="1"/>
</dbReference>
<dbReference type="KEGG" id="apor:DDU33_09565"/>
<dbReference type="PANTHER" id="PTHR43163:SF4">
    <property type="entry name" value="PUTRESCINE EXPORT SYSTEM PERMEASE PROTEIN SAPB"/>
    <property type="match status" value="1"/>
</dbReference>
<feature type="transmembrane region" description="Helical" evidence="9">
    <location>
        <begin position="9"/>
        <end position="27"/>
    </location>
</feature>
<accession>A0A2U8FL45</accession>
<dbReference type="CDD" id="cd06261">
    <property type="entry name" value="TM_PBP2"/>
    <property type="match status" value="1"/>
</dbReference>
<keyword evidence="5 9" id="KW-0812">Transmembrane</keyword>
<dbReference type="InterPro" id="IPR000515">
    <property type="entry name" value="MetI-like"/>
</dbReference>
<dbReference type="GO" id="GO:0071916">
    <property type="term" value="F:dipeptide transmembrane transporter activity"/>
    <property type="evidence" value="ECO:0007669"/>
    <property type="project" value="TreeGrafter"/>
</dbReference>
<evidence type="ECO:0000256" key="4">
    <source>
        <dbReference type="ARBA" id="ARBA00022519"/>
    </source>
</evidence>
<comment type="similarity">
    <text evidence="8">Belongs to the binding-protein-dependent transport system permease family. OppBC subfamily.</text>
</comment>
<evidence type="ECO:0000256" key="1">
    <source>
        <dbReference type="ARBA" id="ARBA00004429"/>
    </source>
</evidence>
<evidence type="ECO:0000256" key="3">
    <source>
        <dbReference type="ARBA" id="ARBA00022475"/>
    </source>
</evidence>
<dbReference type="InterPro" id="IPR035906">
    <property type="entry name" value="MetI-like_sf"/>
</dbReference>
<feature type="transmembrane region" description="Helical" evidence="9">
    <location>
        <begin position="73"/>
        <end position="98"/>
    </location>
</feature>